<feature type="transmembrane region" description="Helical" evidence="1">
    <location>
        <begin position="72"/>
        <end position="93"/>
    </location>
</feature>
<comment type="caution">
    <text evidence="2">The sequence shown here is derived from an EMBL/GenBank/DDBJ whole genome shotgun (WGS) entry which is preliminary data.</text>
</comment>
<organism evidence="2 3">
    <name type="scientific">Ilyodon furcidens</name>
    <name type="common">goldbreast splitfin</name>
    <dbReference type="NCBI Taxonomy" id="33524"/>
    <lineage>
        <taxon>Eukaryota</taxon>
        <taxon>Metazoa</taxon>
        <taxon>Chordata</taxon>
        <taxon>Craniata</taxon>
        <taxon>Vertebrata</taxon>
        <taxon>Euteleostomi</taxon>
        <taxon>Actinopterygii</taxon>
        <taxon>Neopterygii</taxon>
        <taxon>Teleostei</taxon>
        <taxon>Neoteleostei</taxon>
        <taxon>Acanthomorphata</taxon>
        <taxon>Ovalentaria</taxon>
        <taxon>Atherinomorphae</taxon>
        <taxon>Cyprinodontiformes</taxon>
        <taxon>Goodeidae</taxon>
        <taxon>Ilyodon</taxon>
    </lineage>
</organism>
<proteinExistence type="predicted"/>
<keyword evidence="1" id="KW-1133">Transmembrane helix</keyword>
<name>A0ABV0TZB6_9TELE</name>
<evidence type="ECO:0000313" key="2">
    <source>
        <dbReference type="EMBL" id="MEQ2237836.1"/>
    </source>
</evidence>
<dbReference type="EMBL" id="JAHRIQ010049874">
    <property type="protein sequence ID" value="MEQ2237836.1"/>
    <property type="molecule type" value="Genomic_DNA"/>
</dbReference>
<keyword evidence="1" id="KW-0472">Membrane</keyword>
<keyword evidence="1" id="KW-0812">Transmembrane</keyword>
<evidence type="ECO:0000256" key="1">
    <source>
        <dbReference type="SAM" id="Phobius"/>
    </source>
</evidence>
<protein>
    <submittedName>
        <fullName evidence="2">Uncharacterized protein</fullName>
    </submittedName>
</protein>
<accession>A0ABV0TZB6</accession>
<sequence>MVCKGALQKQRARWCRLYGSLTSVSVPQGSCGYIVAHHCQCVDGWMNGWMIDCSVKCFGVSGDLIKRYTSAAIYHIVPVIFNNFPTLFVLSYFKAQFTTRL</sequence>
<gene>
    <name evidence="2" type="ORF">ILYODFUR_027146</name>
</gene>
<evidence type="ECO:0000313" key="3">
    <source>
        <dbReference type="Proteomes" id="UP001482620"/>
    </source>
</evidence>
<reference evidence="2 3" key="1">
    <citation type="submission" date="2021-06" db="EMBL/GenBank/DDBJ databases">
        <authorList>
            <person name="Palmer J.M."/>
        </authorList>
    </citation>
    <scope>NUCLEOTIDE SEQUENCE [LARGE SCALE GENOMIC DNA]</scope>
    <source>
        <strain evidence="3">if_2019</strain>
        <tissue evidence="2">Muscle</tissue>
    </source>
</reference>
<dbReference type="Proteomes" id="UP001482620">
    <property type="component" value="Unassembled WGS sequence"/>
</dbReference>
<keyword evidence="3" id="KW-1185">Reference proteome</keyword>